<organism evidence="2 3">
    <name type="scientific">Gloeobacter morelensis MG652769</name>
    <dbReference type="NCBI Taxonomy" id="2781736"/>
    <lineage>
        <taxon>Bacteria</taxon>
        <taxon>Bacillati</taxon>
        <taxon>Cyanobacteriota</taxon>
        <taxon>Cyanophyceae</taxon>
        <taxon>Gloeobacterales</taxon>
        <taxon>Gloeobacteraceae</taxon>
        <taxon>Gloeobacter</taxon>
        <taxon>Gloeobacter morelensis</taxon>
    </lineage>
</organism>
<protein>
    <submittedName>
        <fullName evidence="2">DUF751 family protein</fullName>
    </submittedName>
</protein>
<dbReference type="InterPro" id="IPR008470">
    <property type="entry name" value="Uncharacterised_Ycf33"/>
</dbReference>
<proteinExistence type="predicted"/>
<dbReference type="Pfam" id="PF05421">
    <property type="entry name" value="DUF751"/>
    <property type="match status" value="1"/>
</dbReference>
<evidence type="ECO:0000313" key="2">
    <source>
        <dbReference type="EMBL" id="UFP95125.1"/>
    </source>
</evidence>
<keyword evidence="1" id="KW-1133">Transmembrane helix</keyword>
<gene>
    <name evidence="2" type="ORF">ISF26_02405</name>
</gene>
<dbReference type="Proteomes" id="UP001054846">
    <property type="component" value="Chromosome"/>
</dbReference>
<reference evidence="2 3" key="1">
    <citation type="journal article" date="2021" name="Genome Biol. Evol.">
        <title>Complete Genome Sequencing of a Novel Gloeobacter Species from a Waterfall Cave in Mexico.</title>
        <authorList>
            <person name="Saw J.H."/>
            <person name="Cardona T."/>
            <person name="Montejano G."/>
        </authorList>
    </citation>
    <scope>NUCLEOTIDE SEQUENCE [LARGE SCALE GENOMIC DNA]</scope>
    <source>
        <strain evidence="2">MG652769</strain>
    </source>
</reference>
<keyword evidence="3" id="KW-1185">Reference proteome</keyword>
<feature type="transmembrane region" description="Helical" evidence="1">
    <location>
        <begin position="44"/>
        <end position="64"/>
    </location>
</feature>
<sequence length="67" mass="7384">MANQDFLKTIAKYPTFLAGALLGIFFAAFGWAKPLFRKRLSGALAILFLVGFVAFVVLTVRAMLMLD</sequence>
<accession>A0ABY3PND8</accession>
<dbReference type="RefSeq" id="WP_011144019.1">
    <property type="nucleotide sequence ID" value="NZ_CP063845.1"/>
</dbReference>
<evidence type="ECO:0000313" key="3">
    <source>
        <dbReference type="Proteomes" id="UP001054846"/>
    </source>
</evidence>
<feature type="transmembrane region" description="Helical" evidence="1">
    <location>
        <begin position="13"/>
        <end position="32"/>
    </location>
</feature>
<keyword evidence="1" id="KW-0812">Transmembrane</keyword>
<keyword evidence="1" id="KW-0472">Membrane</keyword>
<evidence type="ECO:0000256" key="1">
    <source>
        <dbReference type="SAM" id="Phobius"/>
    </source>
</evidence>
<dbReference type="EMBL" id="CP063845">
    <property type="protein sequence ID" value="UFP95125.1"/>
    <property type="molecule type" value="Genomic_DNA"/>
</dbReference>
<name>A0ABY3PND8_9CYAN</name>